<evidence type="ECO:0000256" key="2">
    <source>
        <dbReference type="ARBA" id="ARBA00006484"/>
    </source>
</evidence>
<sequence>MRNQTQKIMAEENHGASSDTIQIIKLILNILWGILITAYYIILDIYHIFSPREKKSLKGQHVLVTGAGRGLGREFALRFAKEGCRITCVDVDKNGCDETVSMINKDFPDTAKSYNTDITSQEQIAKLAEVMKKEKTNNMVNNAGIVSAQNLMDVTPEHVKRMVEVNLMSHFWTIKQFLPDMKSRKKGHIVAVSSVAAFTVAANIAPYSATKCAVTGLMGCLREELRFTFPDIHTTTVHPFFISPPQKYQHWSINSILPEVTAADVAAAALSGLKQNKKTVTIPSYMYYTLLLIHSLPTKAADLWRDIFFAKINN</sequence>
<evidence type="ECO:0000256" key="4">
    <source>
        <dbReference type="ARBA" id="ARBA00022857"/>
    </source>
</evidence>
<gene>
    <name evidence="14" type="ORF">LSTR_LSTR006115</name>
</gene>
<dbReference type="EMBL" id="QKKF02022243">
    <property type="protein sequence ID" value="RZF38520.1"/>
    <property type="molecule type" value="Genomic_DNA"/>
</dbReference>
<dbReference type="FunFam" id="3.40.50.720:FF:000131">
    <property type="entry name" value="Short-chain dehydrogenase/reductase 3"/>
    <property type="match status" value="1"/>
</dbReference>
<dbReference type="Proteomes" id="UP000291343">
    <property type="component" value="Unassembled WGS sequence"/>
</dbReference>
<keyword evidence="15" id="KW-1185">Reference proteome</keyword>
<dbReference type="PRINTS" id="PR00080">
    <property type="entry name" value="SDRFAMILY"/>
</dbReference>
<evidence type="ECO:0000313" key="14">
    <source>
        <dbReference type="EMBL" id="RZF38520.1"/>
    </source>
</evidence>
<evidence type="ECO:0000256" key="3">
    <source>
        <dbReference type="ARBA" id="ARBA00022692"/>
    </source>
</evidence>
<dbReference type="PRINTS" id="PR00081">
    <property type="entry name" value="GDHRDH"/>
</dbReference>
<name>A0A482WZP4_LAOST</name>
<dbReference type="InterPro" id="IPR036291">
    <property type="entry name" value="NAD(P)-bd_dom_sf"/>
</dbReference>
<dbReference type="PANTHER" id="PTHR24322:SF736">
    <property type="entry name" value="RETINOL DEHYDROGENASE 10"/>
    <property type="match status" value="1"/>
</dbReference>
<dbReference type="Pfam" id="PF00106">
    <property type="entry name" value="adh_short"/>
    <property type="match status" value="1"/>
</dbReference>
<evidence type="ECO:0000256" key="8">
    <source>
        <dbReference type="ARBA" id="ARBA00023136"/>
    </source>
</evidence>
<organism evidence="14 15">
    <name type="scientific">Laodelphax striatellus</name>
    <name type="common">Small brown planthopper</name>
    <name type="synonym">Delphax striatella</name>
    <dbReference type="NCBI Taxonomy" id="195883"/>
    <lineage>
        <taxon>Eukaryota</taxon>
        <taxon>Metazoa</taxon>
        <taxon>Ecdysozoa</taxon>
        <taxon>Arthropoda</taxon>
        <taxon>Hexapoda</taxon>
        <taxon>Insecta</taxon>
        <taxon>Pterygota</taxon>
        <taxon>Neoptera</taxon>
        <taxon>Paraneoptera</taxon>
        <taxon>Hemiptera</taxon>
        <taxon>Auchenorrhyncha</taxon>
        <taxon>Fulgoroidea</taxon>
        <taxon>Delphacidae</taxon>
        <taxon>Criomorphinae</taxon>
        <taxon>Laodelphax</taxon>
    </lineage>
</organism>
<keyword evidence="4" id="KW-0521">NADP</keyword>
<evidence type="ECO:0000256" key="1">
    <source>
        <dbReference type="ARBA" id="ARBA00004141"/>
    </source>
</evidence>
<dbReference type="InterPro" id="IPR002347">
    <property type="entry name" value="SDR_fam"/>
</dbReference>
<keyword evidence="8 13" id="KW-0472">Membrane</keyword>
<keyword evidence="5 13" id="KW-1133">Transmembrane helix</keyword>
<evidence type="ECO:0000256" key="7">
    <source>
        <dbReference type="ARBA" id="ARBA00023098"/>
    </source>
</evidence>
<dbReference type="InParanoid" id="A0A482WZP4"/>
<proteinExistence type="inferred from homology"/>
<comment type="similarity">
    <text evidence="2 12">Belongs to the short-chain dehydrogenases/reductases (SDR) family.</text>
</comment>
<keyword evidence="3 13" id="KW-0812">Transmembrane</keyword>
<dbReference type="GO" id="GO:0005811">
    <property type="term" value="C:lipid droplet"/>
    <property type="evidence" value="ECO:0007669"/>
    <property type="project" value="TreeGrafter"/>
</dbReference>
<evidence type="ECO:0000313" key="15">
    <source>
        <dbReference type="Proteomes" id="UP000291343"/>
    </source>
</evidence>
<evidence type="ECO:0000256" key="12">
    <source>
        <dbReference type="RuleBase" id="RU000363"/>
    </source>
</evidence>
<dbReference type="STRING" id="195883.A0A482WZP4"/>
<comment type="subcellular location">
    <subcellularLocation>
        <location evidence="1">Membrane</location>
        <topology evidence="1">Multi-pass membrane protein</topology>
    </subcellularLocation>
</comment>
<reference evidence="14 15" key="1">
    <citation type="journal article" date="2017" name="Gigascience">
        <title>Genome sequence of the small brown planthopper, Laodelphax striatellus.</title>
        <authorList>
            <person name="Zhu J."/>
            <person name="Jiang F."/>
            <person name="Wang X."/>
            <person name="Yang P."/>
            <person name="Bao Y."/>
            <person name="Zhao W."/>
            <person name="Wang W."/>
            <person name="Lu H."/>
            <person name="Wang Q."/>
            <person name="Cui N."/>
            <person name="Li J."/>
            <person name="Chen X."/>
            <person name="Luo L."/>
            <person name="Yu J."/>
            <person name="Kang L."/>
            <person name="Cui F."/>
        </authorList>
    </citation>
    <scope>NUCLEOTIDE SEQUENCE [LARGE SCALE GENOMIC DNA]</scope>
    <source>
        <strain evidence="14">Lst14</strain>
    </source>
</reference>
<evidence type="ECO:0000256" key="6">
    <source>
        <dbReference type="ARBA" id="ARBA00023002"/>
    </source>
</evidence>
<dbReference type="SUPFAM" id="SSF51735">
    <property type="entry name" value="NAD(P)-binding Rossmann-fold domains"/>
    <property type="match status" value="1"/>
</dbReference>
<comment type="caution">
    <text evidence="14">The sequence shown here is derived from an EMBL/GenBank/DDBJ whole genome shotgun (WGS) entry which is preliminary data.</text>
</comment>
<accession>A0A482WZP4</accession>
<evidence type="ECO:0000256" key="5">
    <source>
        <dbReference type="ARBA" id="ARBA00022989"/>
    </source>
</evidence>
<comment type="function">
    <text evidence="9">Catalyzes the reduction of all-trans-retinal to all-trans-retinol in the presence of NADPH.</text>
</comment>
<evidence type="ECO:0000256" key="10">
    <source>
        <dbReference type="ARBA" id="ARBA00068717"/>
    </source>
</evidence>
<evidence type="ECO:0000256" key="13">
    <source>
        <dbReference type="SAM" id="Phobius"/>
    </source>
</evidence>
<dbReference type="AlphaFoldDB" id="A0A482WZP4"/>
<dbReference type="OrthoDB" id="5840532at2759"/>
<dbReference type="PANTHER" id="PTHR24322">
    <property type="entry name" value="PKSB"/>
    <property type="match status" value="1"/>
</dbReference>
<keyword evidence="7" id="KW-0443">Lipid metabolism</keyword>
<dbReference type="SMR" id="A0A482WZP4"/>
<dbReference type="GO" id="GO:0016020">
    <property type="term" value="C:membrane"/>
    <property type="evidence" value="ECO:0007669"/>
    <property type="project" value="UniProtKB-SubCell"/>
</dbReference>
<feature type="transmembrane region" description="Helical" evidence="13">
    <location>
        <begin position="26"/>
        <end position="49"/>
    </location>
</feature>
<protein>
    <recommendedName>
        <fullName evidence="10">Short-chain dehydrogenase/reductase 3</fullName>
    </recommendedName>
    <alternativeName>
        <fullName evidence="11">Retinal short-chain dehydrogenase/reductase 1</fullName>
    </alternativeName>
</protein>
<dbReference type="GO" id="GO:0052650">
    <property type="term" value="F:all-trans-retinol dehydrogenase (NADP+) activity"/>
    <property type="evidence" value="ECO:0007669"/>
    <property type="project" value="UniProtKB-ARBA"/>
</dbReference>
<dbReference type="Gene3D" id="3.40.50.720">
    <property type="entry name" value="NAD(P)-binding Rossmann-like Domain"/>
    <property type="match status" value="1"/>
</dbReference>
<keyword evidence="6" id="KW-0560">Oxidoreductase</keyword>
<evidence type="ECO:0000256" key="11">
    <source>
        <dbReference type="ARBA" id="ARBA00082544"/>
    </source>
</evidence>
<evidence type="ECO:0000256" key="9">
    <source>
        <dbReference type="ARBA" id="ARBA00059620"/>
    </source>
</evidence>